<dbReference type="EMBL" id="JADBEF010000001">
    <property type="protein sequence ID" value="MBE1566283.1"/>
    <property type="molecule type" value="Genomic_DNA"/>
</dbReference>
<keyword evidence="4" id="KW-1185">Reference proteome</keyword>
<organism evidence="3 4">
    <name type="scientific">Nonomuraea africana</name>
    <dbReference type="NCBI Taxonomy" id="46171"/>
    <lineage>
        <taxon>Bacteria</taxon>
        <taxon>Bacillati</taxon>
        <taxon>Actinomycetota</taxon>
        <taxon>Actinomycetes</taxon>
        <taxon>Streptosporangiales</taxon>
        <taxon>Streptosporangiaceae</taxon>
        <taxon>Nonomuraea</taxon>
    </lineage>
</organism>
<accession>A0ABR9KW96</accession>
<feature type="transmembrane region" description="Helical" evidence="2">
    <location>
        <begin position="155"/>
        <end position="176"/>
    </location>
</feature>
<evidence type="ECO:0000313" key="4">
    <source>
        <dbReference type="Proteomes" id="UP000661607"/>
    </source>
</evidence>
<dbReference type="Proteomes" id="UP000661607">
    <property type="component" value="Unassembled WGS sequence"/>
</dbReference>
<reference evidence="3 4" key="1">
    <citation type="submission" date="2020-10" db="EMBL/GenBank/DDBJ databases">
        <title>Sequencing the genomes of 1000 actinobacteria strains.</title>
        <authorList>
            <person name="Klenk H.-P."/>
        </authorList>
    </citation>
    <scope>NUCLEOTIDE SEQUENCE [LARGE SCALE GENOMIC DNA]</scope>
    <source>
        <strain evidence="3 4">DSM 43748</strain>
    </source>
</reference>
<evidence type="ECO:0000256" key="2">
    <source>
        <dbReference type="SAM" id="Phobius"/>
    </source>
</evidence>
<evidence type="ECO:0000313" key="3">
    <source>
        <dbReference type="EMBL" id="MBE1566283.1"/>
    </source>
</evidence>
<feature type="region of interest" description="Disordered" evidence="1">
    <location>
        <begin position="1"/>
        <end position="151"/>
    </location>
</feature>
<dbReference type="RefSeq" id="WP_192780348.1">
    <property type="nucleotide sequence ID" value="NZ_BAAASY010000013.1"/>
</dbReference>
<keyword evidence="2" id="KW-0812">Transmembrane</keyword>
<name>A0ABR9KW96_9ACTN</name>
<sequence length="632" mass="66678">MSANTPPGGQDPERTTAYRWNQDQPPAQGGQPYQQPYPPQQPSAPQQPYQQQPQQQPYGQQGYGQQDYGQQQGYGQQPQPGYGQQAAYGQQPGYGQQQPPYGQPQQPQYGQQNQQQYGYGEQTVQEPSAWQQQGPEGWGPPQQPPSSGKKGGRGWLIAGIAALLVVLVGGGGVWAASSFLGGGGTQPHEVLPGGAVAYLRLDLDPAANQKLALFSLAKKFTVTKDKITGDDPRKALFDAVKDDNDDLAKIDFAKDVDPWLGSRVGAAILPPAAGGKEPGFAVAVQVKDEAQAKAGIAKLMGDDKYGLSFRDDYALLTADQATADKFAAGPVLSEDADFTGDFDALGETGVLSMWMHVGKANQFAKDAVPAGSEAMFEKMKNTRFAAALRFDSAYAEFAGIVRGAEELSTGDPQAASIGGLPASTVGALSISGLDEAITKQWAELQKTLSASGDGSFQQFTDMAQQKFGLSLPADLSTLLGKNLTVALDNDGLASMNQSGQMPKVGVRIVTDPAKAQEVIGKIEKSFTDAGQPAPQIAKVPGDGTLTLATTPEYAKLLSEDGALGESEAFTTAIPDADAATFALFVDVDKLEPLYINSLEGDDQANAKVFRAVGLSGKQSGGEASFSLRVLFN</sequence>
<proteinExistence type="predicted"/>
<keyword evidence="2" id="KW-0472">Membrane</keyword>
<dbReference type="Pfam" id="PF11832">
    <property type="entry name" value="DUF3352"/>
    <property type="match status" value="1"/>
</dbReference>
<feature type="compositionally biased region" description="Low complexity" evidence="1">
    <location>
        <begin position="22"/>
        <end position="34"/>
    </location>
</feature>
<evidence type="ECO:0008006" key="5">
    <source>
        <dbReference type="Google" id="ProtNLM"/>
    </source>
</evidence>
<keyword evidence="2" id="KW-1133">Transmembrane helix</keyword>
<comment type="caution">
    <text evidence="3">The sequence shown here is derived from an EMBL/GenBank/DDBJ whole genome shotgun (WGS) entry which is preliminary data.</text>
</comment>
<gene>
    <name evidence="3" type="ORF">H4W81_009062</name>
</gene>
<dbReference type="InterPro" id="IPR021787">
    <property type="entry name" value="DUF3352"/>
</dbReference>
<evidence type="ECO:0000256" key="1">
    <source>
        <dbReference type="SAM" id="MobiDB-lite"/>
    </source>
</evidence>
<protein>
    <recommendedName>
        <fullName evidence="5">DUF3352 domain-containing protein</fullName>
    </recommendedName>
</protein>
<feature type="compositionally biased region" description="Low complexity" evidence="1">
    <location>
        <begin position="43"/>
        <end position="120"/>
    </location>
</feature>